<proteinExistence type="predicted"/>
<evidence type="ECO:0000256" key="2">
    <source>
        <dbReference type="SAM" id="MobiDB-lite"/>
    </source>
</evidence>
<feature type="domain" description="C2H2-type" evidence="3">
    <location>
        <begin position="2412"/>
        <end position="2440"/>
    </location>
</feature>
<dbReference type="GO" id="GO:0003676">
    <property type="term" value="F:nucleic acid binding"/>
    <property type="evidence" value="ECO:0007669"/>
    <property type="project" value="InterPro"/>
</dbReference>
<dbReference type="EMBL" id="CAMXCT020002506">
    <property type="protein sequence ID" value="CAL1151963.1"/>
    <property type="molecule type" value="Genomic_DNA"/>
</dbReference>
<keyword evidence="1" id="KW-0863">Zinc-finger</keyword>
<evidence type="ECO:0000256" key="1">
    <source>
        <dbReference type="PROSITE-ProRule" id="PRU00042"/>
    </source>
</evidence>
<dbReference type="GO" id="GO:0004519">
    <property type="term" value="F:endonuclease activity"/>
    <property type="evidence" value="ECO:0007669"/>
    <property type="project" value="UniProtKB-KW"/>
</dbReference>
<evidence type="ECO:0000313" key="4">
    <source>
        <dbReference type="EMBL" id="CAI3998588.1"/>
    </source>
</evidence>
<keyword evidence="6" id="KW-1185">Reference proteome</keyword>
<reference evidence="5 6" key="2">
    <citation type="submission" date="2024-05" db="EMBL/GenBank/DDBJ databases">
        <authorList>
            <person name="Chen Y."/>
            <person name="Shah S."/>
            <person name="Dougan E. K."/>
            <person name="Thang M."/>
            <person name="Chan C."/>
        </authorList>
    </citation>
    <scope>NUCLEOTIDE SEQUENCE [LARGE SCALE GENOMIC DNA]</scope>
</reference>
<feature type="region of interest" description="Disordered" evidence="2">
    <location>
        <begin position="1"/>
        <end position="52"/>
    </location>
</feature>
<dbReference type="PROSITE" id="PS50157">
    <property type="entry name" value="ZINC_FINGER_C2H2_2"/>
    <property type="match status" value="1"/>
</dbReference>
<feature type="compositionally biased region" description="Basic and acidic residues" evidence="2">
    <location>
        <begin position="37"/>
        <end position="50"/>
    </location>
</feature>
<evidence type="ECO:0000313" key="6">
    <source>
        <dbReference type="Proteomes" id="UP001152797"/>
    </source>
</evidence>
<comment type="caution">
    <text evidence="4">The sequence shown here is derived from an EMBL/GenBank/DDBJ whole genome shotgun (WGS) entry which is preliminary data.</text>
</comment>
<keyword evidence="1" id="KW-0479">Metal-binding</keyword>
<dbReference type="EMBL" id="CAMXCT030002506">
    <property type="protein sequence ID" value="CAL4785900.1"/>
    <property type="molecule type" value="Genomic_DNA"/>
</dbReference>
<sequence>MPSLHVPVVAVPKGDPIQMKPNRQEDPQMLDPSDGSDGDRPPDRQRDPRRPPLRFFPAWVTQLWDLLQAEGAIEMAEEGPVLYLQSFYISHQHHPHQHISRPLRIDRDYVEWERDFRFVWEDFVDENAPMDIHLVRPELPLPVTRGVAATVLLTQHPVPRQIACVVSAMYDDIPTTRRVESAHSLGHLTSARDFLWHAGALQACEEVQQQGYGLCTIKAGHFEFDQTRPMRLVDGLGIVVRIPPRLTDQEWEDIFFSRFRTDPVPQMHFPEDDDAVHFMARSSAQMFATYQTASSSSTSRSRSAAPSDQPNVDEGENWRLAMVYTVDGQAVQVDVPWADAPLRAQKIAQAFSITTEQVTQVYHVEATPQDLAQEEFECFLLQQEQDVPSSTLLRLIFVDIEYRPDHRGDALRIVRRGFWLPHRSNAISIIRLLGYEGHCSPRYRRCALWHNHHVIDIEANHLLQLSHGDYVRFHLPWSPDDDMDYLFGQECQPASDEHAALFQVQASIIITDGGHFSGASAPHCPIQMRSIRERRPPRDLLPHALQEQLRALWDRPHLRQRFPDRSEVMLFDTWFLSNRGFHRCEVPRLAALPPDVSTWISHLRHVWSDRADAMHIATIVPVQPGTSDQQHGGHLILLQDILPTQAGCLFSRQGPGNPQGLPVRFAAIFEQPMTIESFLTQTEMTYLCGQPQVICRLAWAGFYLQPGFSVHILSGTHLQLSVDTMNIGSSRQNNEDIVMMLQQPQVRPTGEQVAHTHRPWDRQTRPLQCKLPEGGVASDRIYTSDQQPDQQPPEHPEGFIEIRLGDVNQCLTELRGIWEHQTIEAEGHLQVMAWYADTERWPRCPDARVVQLPSDLSQWMTRLIEAWDDRADPDEVFHLHMIQPHPQTTFWEEHPAPHVLLFQRPRPNRRSLHLTASDTTRATSPSFQFVDTLEHPVTQSSIIRAAGWEDQLGLLQQIQHEIWWGNDIITQEDIAHLRTGNALTVIARPLDEVISHSSTVSEDAPANHVSLMQIRAVRQPVQLTLATLLPIDEEEIDHQAAESTHAAIRLIKGAEIGPLPTYIECQSPWCENDVVTELCHWGHQCDVYRFGAHDAALCFPRGWCAETGIRHYMFCHTDTTDPEGPFLHSQAKEMTEVELMSLLYDYGYWRASIQSVEALAPGLSRVQFLNVQVLQAPHTICSRSQPAWPDTTQLTGARGPYFVPPTEVAGDDCVIGLGFALHDFMKLFTSAENILCRDPAGHDFPDVTRAALKMSTSTCLDDYDRIIVYTDGSSKAKDRHRPPLWNDEQGYGDSWAFVVVGETLTTDEHKVEVLGWTTQPVIYDHQSEHFIGADGIGSYLAEREALAWAAMWRLAQNSKVDTLFRSDSLTSARQALGLMGCSERTLSFNTFRGLFQALEAALPPGALAVEHIHSHTGEPFNEMADWLARTEREKSFYHPRQCLALRQWLPIIPHLWTLFSQTDGLPSLCANGLHAPIPQLPPVSLPQRWTRWVSSSTSTGNFHVSAGTANVTSLYNGPWGHAGKTDYLRQQFISHNLNFLGLQETRAPETFGQVDGVLRLGSGSAKGHFGTELWANLKIPYVWIGRRAHYLKPTDFQVLHCDPRMLAVQIETPYMKLKILVGHAPHCGHSSAEREQWWHTFSNHARLRHDHERLLVLMDANADPGPRDDCVVFQDGFLSNENTPLLQDFLTKHDLCLPATSDCHRGPHDTWVSPNGAHLHCLDHVAIQQCHRHECTYSCVLQDLDLGNGCWDHSATAIQLQWYEQCDTSYNVPGMKPSPTYDIHGLRSQHVQLAIAESPTAPWIQDIESHVDEFNHHLLHGVATHCPQPQRAPKKPIFTAALWQLRETKLATKKALKDISRRQKHEMLLVCFSALRSRPAVTVNGGFFWQYDTWLLCSRVRAYCKFHCIANRLRGRLRQAKYGQLKDVLSGMTATTPAANILHEVKNLIGPTNLKKVKAKTLPYVRNHHGQVCQSPAEALDTWISFFQTMEGGDRLDEHQQRTEWLDNLKRFSASEINLPGDCWADFIFSFLWARLLHELEAELKPLDILDSIPQHGGFRCDGIAADPEDFELPGRDDYLGPTWMDDSCFCFAAADPWTLERKAANLCGLLIQRCQSYAMTPNLQPGKTAALLIFQGHGAAAARKKFFGPQSDSSLPVLLEGGVQRVQVVASYVHLGSLLHHRGDMRQEARRRFSIAQGAFQHHRKVLYQNKQLTLQRRAELFRTLILSKFVYGCDSWTLMEKHTRHYVHTSLMKLYRRLLPQAYIKLYSDEEVLQLTGLSDPSDLFRQQRLRHLGALYSCSDSVPWGLLNADTEWTQLVRSDIEWMWYQLRSSAKLPDPHHHFGAWVSLMKDHRRYWKKLVRRAGDHAAAQRDNLLSVTQFHRAILQQLHQAQCLMQGPPSEVRALTGPAYGCMQCRRKFASRGGCGAHMFRVHGHIHPVRRLFDTTQCGCCLREFHSYGRLKAHLIRADYCRRSLQRRNHYVAPVAGIGSTENDHQERILDGLLPPLPGHGPHLPQGRHGVALDYNLVLFEEIYMRMLDATSVAEGEDALRAVASEIPTTWEDFRQTLRALVREATSEDTAVLGISAEDFFGILRKFSFEGPWPFLCEETEVVTEHWHRDLNVLEDFCIQEAQKEHSRQGHARVPRGFGAVRYVERSVAEHAFAPRVLRVPETPWGLPSLRLKELRQIRVGNDLMGFILEAVVMLYCVGGVAALEHPAAPASEESVSIWRTPILALLLSLPGIELVSLAQGLWGAKSPKPTSFLLVNAPDMRQKLRKWQITRELPKGISIGRDQAGGWPTSVLKEYPPSLNGGLAEGLFVAIGQCASDPSVTVPSSFSDRCASMLCAEYGEHIGPDYAG</sequence>
<protein>
    <submittedName>
        <fullName evidence="5">Endonuclease/exonuclease/phosphatase domain-containing protein</fullName>
    </submittedName>
</protein>
<dbReference type="OrthoDB" id="9048998at2759"/>
<dbReference type="SUPFAM" id="SSF53098">
    <property type="entry name" value="Ribonuclease H-like"/>
    <property type="match status" value="1"/>
</dbReference>
<dbReference type="InterPro" id="IPR013087">
    <property type="entry name" value="Znf_C2H2_type"/>
</dbReference>
<dbReference type="Gene3D" id="3.60.10.10">
    <property type="entry name" value="Endonuclease/exonuclease/phosphatase"/>
    <property type="match status" value="1"/>
</dbReference>
<organism evidence="4">
    <name type="scientific">Cladocopium goreaui</name>
    <dbReference type="NCBI Taxonomy" id="2562237"/>
    <lineage>
        <taxon>Eukaryota</taxon>
        <taxon>Sar</taxon>
        <taxon>Alveolata</taxon>
        <taxon>Dinophyceae</taxon>
        <taxon>Suessiales</taxon>
        <taxon>Symbiodiniaceae</taxon>
        <taxon>Cladocopium</taxon>
    </lineage>
</organism>
<accession>A0A9P1CXA4</accession>
<evidence type="ECO:0000313" key="5">
    <source>
        <dbReference type="EMBL" id="CAL4785900.1"/>
    </source>
</evidence>
<dbReference type="InterPro" id="IPR036691">
    <property type="entry name" value="Endo/exonu/phosph_ase_sf"/>
</dbReference>
<dbReference type="InterPro" id="IPR036397">
    <property type="entry name" value="RNaseH_sf"/>
</dbReference>
<feature type="compositionally biased region" description="Low complexity" evidence="2">
    <location>
        <begin position="293"/>
        <end position="305"/>
    </location>
</feature>
<dbReference type="EMBL" id="CAMXCT010002506">
    <property type="protein sequence ID" value="CAI3998588.1"/>
    <property type="molecule type" value="Genomic_DNA"/>
</dbReference>
<gene>
    <name evidence="4" type="ORF">C1SCF055_LOCUS24872</name>
</gene>
<feature type="region of interest" description="Disordered" evidence="2">
    <location>
        <begin position="293"/>
        <end position="313"/>
    </location>
</feature>
<dbReference type="SUPFAM" id="SSF56219">
    <property type="entry name" value="DNase I-like"/>
    <property type="match status" value="1"/>
</dbReference>
<name>A0A9P1CXA4_9DINO</name>
<keyword evidence="5" id="KW-0378">Hydrolase</keyword>
<dbReference type="InterPro" id="IPR012337">
    <property type="entry name" value="RNaseH-like_sf"/>
</dbReference>
<dbReference type="Proteomes" id="UP001152797">
    <property type="component" value="Unassembled WGS sequence"/>
</dbReference>
<dbReference type="PROSITE" id="PS00028">
    <property type="entry name" value="ZINC_FINGER_C2H2_1"/>
    <property type="match status" value="1"/>
</dbReference>
<dbReference type="Gene3D" id="3.30.420.10">
    <property type="entry name" value="Ribonuclease H-like superfamily/Ribonuclease H"/>
    <property type="match status" value="1"/>
</dbReference>
<keyword evidence="5" id="KW-0255">Endonuclease</keyword>
<dbReference type="GO" id="GO:0008270">
    <property type="term" value="F:zinc ion binding"/>
    <property type="evidence" value="ECO:0007669"/>
    <property type="project" value="UniProtKB-KW"/>
</dbReference>
<reference evidence="4" key="1">
    <citation type="submission" date="2022-10" db="EMBL/GenBank/DDBJ databases">
        <authorList>
            <person name="Chen Y."/>
            <person name="Dougan E. K."/>
            <person name="Chan C."/>
            <person name="Rhodes N."/>
            <person name="Thang M."/>
        </authorList>
    </citation>
    <scope>NUCLEOTIDE SEQUENCE</scope>
</reference>
<keyword evidence="1" id="KW-0862">Zinc</keyword>
<keyword evidence="5" id="KW-0540">Nuclease</keyword>
<evidence type="ECO:0000259" key="3">
    <source>
        <dbReference type="PROSITE" id="PS50157"/>
    </source>
</evidence>